<dbReference type="Pfam" id="PF13860">
    <property type="entry name" value="FlgD_ig"/>
    <property type="match status" value="1"/>
</dbReference>
<evidence type="ECO:0000313" key="8">
    <source>
        <dbReference type="EMBL" id="MDY0882642.1"/>
    </source>
</evidence>
<comment type="caution">
    <text evidence="8">The sequence shown here is derived from an EMBL/GenBank/DDBJ whole genome shotgun (WGS) entry which is preliminary data.</text>
</comment>
<reference evidence="8 9" key="1">
    <citation type="journal article" date="2016" name="Antonie Van Leeuwenhoek">
        <title>Dongia soli sp. nov., isolated from soil from Dokdo, Korea.</title>
        <authorList>
            <person name="Kim D.U."/>
            <person name="Lee H."/>
            <person name="Kim H."/>
            <person name="Kim S.G."/>
            <person name="Ka J.O."/>
        </authorList>
    </citation>
    <scope>NUCLEOTIDE SEQUENCE [LARGE SCALE GENOMIC DNA]</scope>
    <source>
        <strain evidence="8 9">D78</strain>
    </source>
</reference>
<dbReference type="InterPro" id="IPR005648">
    <property type="entry name" value="FlgD"/>
</dbReference>
<comment type="function">
    <text evidence="4 5">Required for flagellar hook formation. May act as a scaffolding protein.</text>
</comment>
<dbReference type="Pfam" id="PF03963">
    <property type="entry name" value="FlgD"/>
    <property type="match status" value="1"/>
</dbReference>
<dbReference type="Gene3D" id="2.60.40.4070">
    <property type="match status" value="1"/>
</dbReference>
<evidence type="ECO:0000256" key="2">
    <source>
        <dbReference type="ARBA" id="ARBA00016013"/>
    </source>
</evidence>
<evidence type="ECO:0000256" key="5">
    <source>
        <dbReference type="RuleBase" id="RU362076"/>
    </source>
</evidence>
<feature type="domain" description="FlgD/Vpr Ig-like" evidence="7">
    <location>
        <begin position="111"/>
        <end position="185"/>
    </location>
</feature>
<accession>A0ABU5E8F3</accession>
<evidence type="ECO:0000256" key="4">
    <source>
        <dbReference type="ARBA" id="ARBA00024746"/>
    </source>
</evidence>
<organism evidence="8 9">
    <name type="scientific">Dongia soli</name>
    <dbReference type="NCBI Taxonomy" id="600628"/>
    <lineage>
        <taxon>Bacteria</taxon>
        <taxon>Pseudomonadati</taxon>
        <taxon>Pseudomonadota</taxon>
        <taxon>Alphaproteobacteria</taxon>
        <taxon>Rhodospirillales</taxon>
        <taxon>Dongiaceae</taxon>
        <taxon>Dongia</taxon>
    </lineage>
</organism>
<keyword evidence="9" id="KW-1185">Reference proteome</keyword>
<protein>
    <recommendedName>
        <fullName evidence="2 5">Basal-body rod modification protein FlgD</fullName>
    </recommendedName>
</protein>
<dbReference type="RefSeq" id="WP_320507712.1">
    <property type="nucleotide sequence ID" value="NZ_JAXCLW010000002.1"/>
</dbReference>
<keyword evidence="8" id="KW-0966">Cell projection</keyword>
<evidence type="ECO:0000256" key="1">
    <source>
        <dbReference type="ARBA" id="ARBA00010577"/>
    </source>
</evidence>
<feature type="region of interest" description="Disordered" evidence="6">
    <location>
        <begin position="230"/>
        <end position="264"/>
    </location>
</feature>
<evidence type="ECO:0000313" key="9">
    <source>
        <dbReference type="Proteomes" id="UP001279642"/>
    </source>
</evidence>
<dbReference type="Proteomes" id="UP001279642">
    <property type="component" value="Unassembled WGS sequence"/>
</dbReference>
<evidence type="ECO:0000256" key="6">
    <source>
        <dbReference type="SAM" id="MobiDB-lite"/>
    </source>
</evidence>
<keyword evidence="8" id="KW-0969">Cilium</keyword>
<name>A0ABU5E8F3_9PROT</name>
<sequence length="264" mass="28139">MTTINSTPNVADILGKNQTQTNTPSSPTDDASASLNSQYNDFLLLLTKQLQNQDPLSPLDTAQFTQQLVGFASVEQMIQQNKSLNQLINLQSSTNTYAAASFLGNTVAVDSDQISLQDGHASFQYQIEQSATQAELRITDSKGQIVLVQQANEGVGTYQVDWEGQGFAGQLPDGQYQVSVVYSDASGTMHSAPITAFGKVDSADIKGGNVSLNVGSVSYPIDKIIKIVHQDSPATTPTPPADDDTPDAPDTSNTPDEQEQKPAA</sequence>
<comment type="similarity">
    <text evidence="1 5">Belongs to the FlgD family.</text>
</comment>
<keyword evidence="8" id="KW-0282">Flagellum</keyword>
<dbReference type="InterPro" id="IPR025965">
    <property type="entry name" value="FlgD/Vpr_Ig-like"/>
</dbReference>
<gene>
    <name evidence="8" type="ORF">SMD27_07300</name>
</gene>
<proteinExistence type="inferred from homology"/>
<dbReference type="Gene3D" id="2.30.30.910">
    <property type="match status" value="1"/>
</dbReference>
<dbReference type="EMBL" id="JAXCLW010000002">
    <property type="protein sequence ID" value="MDY0882642.1"/>
    <property type="molecule type" value="Genomic_DNA"/>
</dbReference>
<keyword evidence="3 5" id="KW-1005">Bacterial flagellum biogenesis</keyword>
<evidence type="ECO:0000259" key="7">
    <source>
        <dbReference type="Pfam" id="PF13860"/>
    </source>
</evidence>
<evidence type="ECO:0000256" key="3">
    <source>
        <dbReference type="ARBA" id="ARBA00022795"/>
    </source>
</evidence>